<feature type="compositionally biased region" description="Basic and acidic residues" evidence="1">
    <location>
        <begin position="95"/>
        <end position="110"/>
    </location>
</feature>
<dbReference type="RefSeq" id="XP_013273248.1">
    <property type="nucleotide sequence ID" value="XM_013417794.1"/>
</dbReference>
<feature type="compositionally biased region" description="Basic and acidic residues" evidence="1">
    <location>
        <begin position="256"/>
        <end position="279"/>
    </location>
</feature>
<keyword evidence="3" id="KW-1185">Reference proteome</keyword>
<proteinExistence type="predicted"/>
<feature type="region of interest" description="Disordered" evidence="1">
    <location>
        <begin position="89"/>
        <end position="279"/>
    </location>
</feature>
<evidence type="ECO:0000256" key="1">
    <source>
        <dbReference type="SAM" id="MobiDB-lite"/>
    </source>
</evidence>
<feature type="compositionally biased region" description="Polar residues" evidence="1">
    <location>
        <begin position="164"/>
        <end position="173"/>
    </location>
</feature>
<reference evidence="2 3" key="1">
    <citation type="submission" date="2015-01" db="EMBL/GenBank/DDBJ databases">
        <title>The Genome Sequence of Rhinocladiella mackenzie CBS 650.93.</title>
        <authorList>
            <consortium name="The Broad Institute Genomics Platform"/>
            <person name="Cuomo C."/>
            <person name="de Hoog S."/>
            <person name="Gorbushina A."/>
            <person name="Stielow B."/>
            <person name="Teixiera M."/>
            <person name="Abouelleil A."/>
            <person name="Chapman S.B."/>
            <person name="Priest M."/>
            <person name="Young S.K."/>
            <person name="Wortman J."/>
            <person name="Nusbaum C."/>
            <person name="Birren B."/>
        </authorList>
    </citation>
    <scope>NUCLEOTIDE SEQUENCE [LARGE SCALE GENOMIC DNA]</scope>
    <source>
        <strain evidence="2 3">CBS 650.93</strain>
    </source>
</reference>
<dbReference type="HOGENOM" id="CLU_998023_0_0_1"/>
<dbReference type="VEuPathDB" id="FungiDB:Z518_04086"/>
<name>A0A0D2FVE8_9EURO</name>
<sequence>MANYPVDDLWRAPSGCAPHLRAPLESLVNAFPVPWRQIPVTGEIFESLVEAERRLRAYALVAGFDVVRGGGGSAKVPGSQFKCIHHGQKSLNTRGLEDRVEKNSDGEITSRRKRERTAVRQRASHGPANARGLTANEILERRERQEDRQRRQNELSEERRQEAQVMSTSRIDLTSNTSTARPSTPPRPETTPVLKTPSPSPQVTPLSQRLPIRTPERPRPRRSPSPEPSPIEIPASTAPPALAGGRGKRMRTHTVRYNEAKEQGFIRDSQEAHRASGRP</sequence>
<dbReference type="EMBL" id="KN847477">
    <property type="protein sequence ID" value="KIX06112.1"/>
    <property type="molecule type" value="Genomic_DNA"/>
</dbReference>
<dbReference type="Proteomes" id="UP000053617">
    <property type="component" value="Unassembled WGS sequence"/>
</dbReference>
<accession>A0A0D2FVE8</accession>
<evidence type="ECO:0000313" key="3">
    <source>
        <dbReference type="Proteomes" id="UP000053617"/>
    </source>
</evidence>
<protein>
    <submittedName>
        <fullName evidence="2">Rhinocladiella mackenziei CBS 650.93 unplaced genomic scaffold supercont1.3, whole genome shotgun sequence</fullName>
    </submittedName>
</protein>
<dbReference type="GeneID" id="25292157"/>
<dbReference type="AlphaFoldDB" id="A0A0D2FVE8"/>
<gene>
    <name evidence="2" type="ORF">Z518_04086</name>
</gene>
<dbReference type="OrthoDB" id="5414341at2759"/>
<organism evidence="2 3">
    <name type="scientific">Rhinocladiella mackenziei CBS 650.93</name>
    <dbReference type="NCBI Taxonomy" id="1442369"/>
    <lineage>
        <taxon>Eukaryota</taxon>
        <taxon>Fungi</taxon>
        <taxon>Dikarya</taxon>
        <taxon>Ascomycota</taxon>
        <taxon>Pezizomycotina</taxon>
        <taxon>Eurotiomycetes</taxon>
        <taxon>Chaetothyriomycetidae</taxon>
        <taxon>Chaetothyriales</taxon>
        <taxon>Herpotrichiellaceae</taxon>
        <taxon>Rhinocladiella</taxon>
    </lineage>
</organism>
<feature type="compositionally biased region" description="Basic and acidic residues" evidence="1">
    <location>
        <begin position="138"/>
        <end position="162"/>
    </location>
</feature>
<evidence type="ECO:0000313" key="2">
    <source>
        <dbReference type="EMBL" id="KIX06112.1"/>
    </source>
</evidence>